<reference evidence="2 3" key="1">
    <citation type="submission" date="2015-05" db="EMBL/GenBank/DDBJ databases">
        <title>Complete genome of Marinobacter psychrophilus strain 20041T isolated from sea-ice of the Canadian Basin.</title>
        <authorList>
            <person name="Song L."/>
            <person name="Ren L."/>
            <person name="Yu Y."/>
            <person name="Wang X."/>
        </authorList>
    </citation>
    <scope>NUCLEOTIDE SEQUENCE [LARGE SCALE GENOMIC DNA]</scope>
    <source>
        <strain evidence="2 3">20041</strain>
    </source>
</reference>
<gene>
    <name evidence="2" type="ORF">ABA45_01485</name>
</gene>
<keyword evidence="1" id="KW-1133">Transmembrane helix</keyword>
<accession>A0A0H4I0Y7</accession>
<dbReference type="AlphaFoldDB" id="A0A0H4I0Y7"/>
<evidence type="ECO:0000256" key="1">
    <source>
        <dbReference type="SAM" id="Phobius"/>
    </source>
</evidence>
<proteinExistence type="predicted"/>
<keyword evidence="3" id="KW-1185">Reference proteome</keyword>
<evidence type="ECO:0000313" key="2">
    <source>
        <dbReference type="EMBL" id="AKO51260.1"/>
    </source>
</evidence>
<feature type="transmembrane region" description="Helical" evidence="1">
    <location>
        <begin position="12"/>
        <end position="33"/>
    </location>
</feature>
<dbReference type="KEGG" id="mpq:ABA45_01485"/>
<feature type="transmembrane region" description="Helical" evidence="1">
    <location>
        <begin position="39"/>
        <end position="55"/>
    </location>
</feature>
<evidence type="ECO:0000313" key="3">
    <source>
        <dbReference type="Proteomes" id="UP000036406"/>
    </source>
</evidence>
<name>A0A0H4I0Y7_9GAMM</name>
<dbReference type="Proteomes" id="UP000036406">
    <property type="component" value="Chromosome"/>
</dbReference>
<organism evidence="2 3">
    <name type="scientific">Marinobacter psychrophilus</name>
    <dbReference type="NCBI Taxonomy" id="330734"/>
    <lineage>
        <taxon>Bacteria</taxon>
        <taxon>Pseudomonadati</taxon>
        <taxon>Pseudomonadota</taxon>
        <taxon>Gammaproteobacteria</taxon>
        <taxon>Pseudomonadales</taxon>
        <taxon>Marinobacteraceae</taxon>
        <taxon>Marinobacter</taxon>
    </lineage>
</organism>
<dbReference type="EMBL" id="CP011494">
    <property type="protein sequence ID" value="AKO51260.1"/>
    <property type="molecule type" value="Genomic_DNA"/>
</dbReference>
<dbReference type="RefSeq" id="WP_048383891.1">
    <property type="nucleotide sequence ID" value="NZ_CP011494.1"/>
</dbReference>
<protein>
    <submittedName>
        <fullName evidence="2">Uncharacterized protein</fullName>
    </submittedName>
</protein>
<keyword evidence="1" id="KW-0472">Membrane</keyword>
<dbReference type="PATRIC" id="fig|330734.3.peg.327"/>
<sequence length="67" mass="7048">MSMSERGSGTSVYSWKISAVLSIASVIGAVVSFGDVSPIITGLMLLAAVGWAFTARDNRRELEKGEA</sequence>
<keyword evidence="1" id="KW-0812">Transmembrane</keyword>